<protein>
    <recommendedName>
        <fullName evidence="6">Anaphase-promoting complex subunit 10</fullName>
    </recommendedName>
</protein>
<dbReference type="SMART" id="SM01337">
    <property type="entry name" value="APC10"/>
    <property type="match status" value="1"/>
</dbReference>
<keyword evidence="5 6" id="KW-0131">Cell cycle</keyword>
<dbReference type="InterPro" id="IPR008979">
    <property type="entry name" value="Galactose-bd-like_sf"/>
</dbReference>
<feature type="region of interest" description="Disordered" evidence="7">
    <location>
        <begin position="38"/>
        <end position="61"/>
    </location>
</feature>
<dbReference type="PROSITE" id="PS51284">
    <property type="entry name" value="DOC"/>
    <property type="match status" value="1"/>
</dbReference>
<keyword evidence="4 6" id="KW-0833">Ubl conjugation pathway</keyword>
<dbReference type="EMBL" id="GL833121">
    <property type="protein sequence ID" value="EGB12491.1"/>
    <property type="molecule type" value="Genomic_DNA"/>
</dbReference>
<comment type="function">
    <text evidence="6">Component of the anaphase promoting complex/cyclosome (APC/C), a cell cycle-regulated E3 ubiquitin-protein ligase complex that controls progression through mitosis and the G1 phase of the cell cycle.</text>
</comment>
<dbReference type="RefSeq" id="XP_009033514.1">
    <property type="nucleotide sequence ID" value="XM_009035266.1"/>
</dbReference>
<dbReference type="FunCoup" id="F0XYN0">
    <property type="interactions" value="241"/>
</dbReference>
<evidence type="ECO:0000313" key="10">
    <source>
        <dbReference type="Proteomes" id="UP000002729"/>
    </source>
</evidence>
<dbReference type="PIRSF" id="PIRSF028841">
    <property type="entry name" value="APC10_sub"/>
    <property type="match status" value="1"/>
</dbReference>
<gene>
    <name evidence="9" type="ORF">AURANDRAFT_20412</name>
</gene>
<dbReference type="GO" id="GO:0051301">
    <property type="term" value="P:cell division"/>
    <property type="evidence" value="ECO:0007669"/>
    <property type="project" value="UniProtKB-KW"/>
</dbReference>
<keyword evidence="10" id="KW-1185">Reference proteome</keyword>
<keyword evidence="2 6" id="KW-0132">Cell division</keyword>
<evidence type="ECO:0000256" key="6">
    <source>
        <dbReference type="PIRNR" id="PIRNR028841"/>
    </source>
</evidence>
<evidence type="ECO:0000256" key="4">
    <source>
        <dbReference type="ARBA" id="ARBA00022786"/>
    </source>
</evidence>
<dbReference type="SUPFAM" id="SSF49785">
    <property type="entry name" value="Galactose-binding domain-like"/>
    <property type="match status" value="1"/>
</dbReference>
<dbReference type="Proteomes" id="UP000002729">
    <property type="component" value="Unassembled WGS sequence"/>
</dbReference>
<dbReference type="Gene3D" id="2.60.120.260">
    <property type="entry name" value="Galactose-binding domain-like"/>
    <property type="match status" value="1"/>
</dbReference>
<evidence type="ECO:0000256" key="1">
    <source>
        <dbReference type="ARBA" id="ARBA00006762"/>
    </source>
</evidence>
<evidence type="ECO:0000256" key="2">
    <source>
        <dbReference type="ARBA" id="ARBA00022618"/>
    </source>
</evidence>
<sequence length="194" mass="21354">MAAQAEARTGTSELDVSPANREIGDEAVWSLSTAKPGNGVEQIRAAPGGKRRDENTETYWQSDGGQPHLINIQFHKKMSISEMAFYLDYGLDESYTPKKMSIRAGTTFHDLVEVEVVDLHEPTGWVTVALSHGDGKALRAFFLQVCVVSMHQNGRDTHVRQAKIFGPRTPIDVCAGKHAARFTSVALTQFAVLR</sequence>
<reference evidence="9 10" key="1">
    <citation type="journal article" date="2011" name="Proc. Natl. Acad. Sci. U.S.A.">
        <title>Niche of harmful alga Aureococcus anophagefferens revealed through ecogenomics.</title>
        <authorList>
            <person name="Gobler C.J."/>
            <person name="Berry D.L."/>
            <person name="Dyhrman S.T."/>
            <person name="Wilhelm S.W."/>
            <person name="Salamov A."/>
            <person name="Lobanov A.V."/>
            <person name="Zhang Y."/>
            <person name="Collier J.L."/>
            <person name="Wurch L.L."/>
            <person name="Kustka A.B."/>
            <person name="Dill B.D."/>
            <person name="Shah M."/>
            <person name="VerBerkmoes N.C."/>
            <person name="Kuo A."/>
            <person name="Terry A."/>
            <person name="Pangilinan J."/>
            <person name="Lindquist E.A."/>
            <person name="Lucas S."/>
            <person name="Paulsen I.T."/>
            <person name="Hattenrath-Lehmann T.K."/>
            <person name="Talmage S.C."/>
            <person name="Walker E.A."/>
            <person name="Koch F."/>
            <person name="Burson A.M."/>
            <person name="Marcoval M.A."/>
            <person name="Tang Y.Z."/>
            <person name="Lecleir G.R."/>
            <person name="Coyne K.J."/>
            <person name="Berg G.M."/>
            <person name="Bertrand E.M."/>
            <person name="Saito M.A."/>
            <person name="Gladyshev V.N."/>
            <person name="Grigoriev I.V."/>
        </authorList>
    </citation>
    <scope>NUCLEOTIDE SEQUENCE [LARGE SCALE GENOMIC DNA]</scope>
    <source>
        <strain evidence="10">CCMP 1984</strain>
    </source>
</reference>
<accession>F0XYN0</accession>
<dbReference type="PANTHER" id="PTHR12936:SF0">
    <property type="entry name" value="ANAPHASE-PROMOTING COMPLEX SUBUNIT 10"/>
    <property type="match status" value="1"/>
</dbReference>
<dbReference type="FunFam" id="2.60.120.260:FF:000122">
    <property type="entry name" value="Anaphase-promoting complex subunit 10"/>
    <property type="match status" value="1"/>
</dbReference>
<dbReference type="KEGG" id="aaf:AURANDRAFT_20412"/>
<dbReference type="GO" id="GO:0031145">
    <property type="term" value="P:anaphase-promoting complex-dependent catabolic process"/>
    <property type="evidence" value="ECO:0007669"/>
    <property type="project" value="InterPro"/>
</dbReference>
<feature type="region of interest" description="Disordered" evidence="7">
    <location>
        <begin position="1"/>
        <end position="21"/>
    </location>
</feature>
<dbReference type="eggNOG" id="KOG3437">
    <property type="taxonomic scope" value="Eukaryota"/>
</dbReference>
<feature type="domain" description="DOC" evidence="8">
    <location>
        <begin position="1"/>
        <end position="191"/>
    </location>
</feature>
<dbReference type="OMA" id="FITIEFP"/>
<evidence type="ECO:0000256" key="7">
    <source>
        <dbReference type="SAM" id="MobiDB-lite"/>
    </source>
</evidence>
<evidence type="ECO:0000256" key="3">
    <source>
        <dbReference type="ARBA" id="ARBA00022776"/>
    </source>
</evidence>
<dbReference type="GeneID" id="20219284"/>
<dbReference type="InParanoid" id="F0XYN0"/>
<dbReference type="GO" id="GO:0070979">
    <property type="term" value="P:protein K11-linked ubiquitination"/>
    <property type="evidence" value="ECO:0007669"/>
    <property type="project" value="TreeGrafter"/>
</dbReference>
<dbReference type="PANTHER" id="PTHR12936">
    <property type="entry name" value="ANAPHASE-PROMOTING COMPLEX 10"/>
    <property type="match status" value="1"/>
</dbReference>
<name>F0XYN0_AURAN</name>
<comment type="similarity">
    <text evidence="1 6">Belongs to the APC10 family.</text>
</comment>
<dbReference type="CDD" id="cd08366">
    <property type="entry name" value="APC10"/>
    <property type="match status" value="1"/>
</dbReference>
<organism evidence="10">
    <name type="scientific">Aureococcus anophagefferens</name>
    <name type="common">Harmful bloom alga</name>
    <dbReference type="NCBI Taxonomy" id="44056"/>
    <lineage>
        <taxon>Eukaryota</taxon>
        <taxon>Sar</taxon>
        <taxon>Stramenopiles</taxon>
        <taxon>Ochrophyta</taxon>
        <taxon>Pelagophyceae</taxon>
        <taxon>Pelagomonadales</taxon>
        <taxon>Pelagomonadaceae</taxon>
        <taxon>Aureococcus</taxon>
    </lineage>
</organism>
<evidence type="ECO:0000313" key="9">
    <source>
        <dbReference type="EMBL" id="EGB12491.1"/>
    </source>
</evidence>
<dbReference type="GO" id="GO:0005680">
    <property type="term" value="C:anaphase-promoting complex"/>
    <property type="evidence" value="ECO:0007669"/>
    <property type="project" value="InterPro"/>
</dbReference>
<dbReference type="InterPro" id="IPR004939">
    <property type="entry name" value="APC_su10/DOC_dom"/>
</dbReference>
<keyword evidence="3 6" id="KW-0498">Mitosis</keyword>
<evidence type="ECO:0000259" key="8">
    <source>
        <dbReference type="PROSITE" id="PS51284"/>
    </source>
</evidence>
<dbReference type="OrthoDB" id="24948at2759"/>
<dbReference type="InterPro" id="IPR016901">
    <property type="entry name" value="APC10/Doc1"/>
</dbReference>
<proteinExistence type="inferred from homology"/>
<dbReference type="AlphaFoldDB" id="F0XYN0"/>
<evidence type="ECO:0000256" key="5">
    <source>
        <dbReference type="ARBA" id="ARBA00023306"/>
    </source>
</evidence>
<dbReference type="Pfam" id="PF03256">
    <property type="entry name" value="ANAPC10"/>
    <property type="match status" value="1"/>
</dbReference>